<dbReference type="EMBL" id="LAZR01055651">
    <property type="protein sequence ID" value="KKK75896.1"/>
    <property type="molecule type" value="Genomic_DNA"/>
</dbReference>
<sequence>TWTVAAFMFRRLLLDHLFESIVERGNKIMELDNDSD</sequence>
<accession>A0A0F9AUP1</accession>
<organism evidence="1">
    <name type="scientific">marine sediment metagenome</name>
    <dbReference type="NCBI Taxonomy" id="412755"/>
    <lineage>
        <taxon>unclassified sequences</taxon>
        <taxon>metagenomes</taxon>
        <taxon>ecological metagenomes</taxon>
    </lineage>
</organism>
<name>A0A0F9AUP1_9ZZZZ</name>
<proteinExistence type="predicted"/>
<protein>
    <submittedName>
        <fullName evidence="1">Uncharacterized protein</fullName>
    </submittedName>
</protein>
<evidence type="ECO:0000313" key="1">
    <source>
        <dbReference type="EMBL" id="KKK75896.1"/>
    </source>
</evidence>
<dbReference type="AlphaFoldDB" id="A0A0F9AUP1"/>
<reference evidence="1" key="1">
    <citation type="journal article" date="2015" name="Nature">
        <title>Complex archaea that bridge the gap between prokaryotes and eukaryotes.</title>
        <authorList>
            <person name="Spang A."/>
            <person name="Saw J.H."/>
            <person name="Jorgensen S.L."/>
            <person name="Zaremba-Niedzwiedzka K."/>
            <person name="Martijn J."/>
            <person name="Lind A.E."/>
            <person name="van Eijk R."/>
            <person name="Schleper C."/>
            <person name="Guy L."/>
            <person name="Ettema T.J."/>
        </authorList>
    </citation>
    <scope>NUCLEOTIDE SEQUENCE</scope>
</reference>
<comment type="caution">
    <text evidence="1">The sequence shown here is derived from an EMBL/GenBank/DDBJ whole genome shotgun (WGS) entry which is preliminary data.</text>
</comment>
<gene>
    <name evidence="1" type="ORF">LCGC14_2869160</name>
</gene>
<feature type="non-terminal residue" evidence="1">
    <location>
        <position position="1"/>
    </location>
</feature>